<dbReference type="InterPro" id="IPR012312">
    <property type="entry name" value="Hemerythrin-like"/>
</dbReference>
<feature type="domain" description="Hemerythrin-like" evidence="1">
    <location>
        <begin position="51"/>
        <end position="126"/>
    </location>
</feature>
<proteinExistence type="predicted"/>
<dbReference type="Proteomes" id="UP000184368">
    <property type="component" value="Unassembled WGS sequence"/>
</dbReference>
<name>A0A1M5B541_9BACT</name>
<sequence length="162" mass="18700">MPTVVTPIKRSKELAPLSREHHEGLLFVFKIRQGLKMGISKERMGRFCTWSWASHFAAHFQKEEAELIPILGECHPMIEKMLEEHEAIADKFAEMMRKPTLPGLERLAQILNYHIRFEERQLFPLVEQMATKVQLVALGEALADEMPACGGWRDAFWVAPKF</sequence>
<dbReference type="RefSeq" id="WP_073042920.1">
    <property type="nucleotide sequence ID" value="NZ_FQUO01000007.1"/>
</dbReference>
<dbReference type="OrthoDB" id="9793254at2"/>
<gene>
    <name evidence="2" type="ORF">SAMN05444008_107146</name>
</gene>
<dbReference type="AlphaFoldDB" id="A0A1M5B541"/>
<dbReference type="Gene3D" id="1.20.120.520">
    <property type="entry name" value="nmb1532 protein domain like"/>
    <property type="match status" value="1"/>
</dbReference>
<organism evidence="2 3">
    <name type="scientific">Cnuella takakiae</name>
    <dbReference type="NCBI Taxonomy" id="1302690"/>
    <lineage>
        <taxon>Bacteria</taxon>
        <taxon>Pseudomonadati</taxon>
        <taxon>Bacteroidota</taxon>
        <taxon>Chitinophagia</taxon>
        <taxon>Chitinophagales</taxon>
        <taxon>Chitinophagaceae</taxon>
        <taxon>Cnuella</taxon>
    </lineage>
</organism>
<accession>A0A1M5B541</accession>
<evidence type="ECO:0000313" key="2">
    <source>
        <dbReference type="EMBL" id="SHF37634.1"/>
    </source>
</evidence>
<dbReference type="Pfam" id="PF01814">
    <property type="entry name" value="Hemerythrin"/>
    <property type="match status" value="1"/>
</dbReference>
<dbReference type="STRING" id="1302690.BUE76_16700"/>
<evidence type="ECO:0000313" key="3">
    <source>
        <dbReference type="Proteomes" id="UP000184368"/>
    </source>
</evidence>
<reference evidence="2 3" key="1">
    <citation type="submission" date="2016-11" db="EMBL/GenBank/DDBJ databases">
        <authorList>
            <person name="Jaros S."/>
            <person name="Januszkiewicz K."/>
            <person name="Wedrychowicz H."/>
        </authorList>
    </citation>
    <scope>NUCLEOTIDE SEQUENCE [LARGE SCALE GENOMIC DNA]</scope>
    <source>
        <strain evidence="2 3">DSM 26897</strain>
    </source>
</reference>
<protein>
    <submittedName>
        <fullName evidence="2">Hemerythrin HHE cation binding domain-containing protein</fullName>
    </submittedName>
</protein>
<keyword evidence="3" id="KW-1185">Reference proteome</keyword>
<dbReference type="EMBL" id="FQUO01000007">
    <property type="protein sequence ID" value="SHF37634.1"/>
    <property type="molecule type" value="Genomic_DNA"/>
</dbReference>
<evidence type="ECO:0000259" key="1">
    <source>
        <dbReference type="Pfam" id="PF01814"/>
    </source>
</evidence>